<feature type="compositionally biased region" description="Basic and acidic residues" evidence="1">
    <location>
        <begin position="690"/>
        <end position="699"/>
    </location>
</feature>
<reference evidence="2" key="1">
    <citation type="submission" date="2013-07" db="EMBL/GenBank/DDBJ databases">
        <title>The Genome Sequence of Cryptococcus dejecticola CBS10117.</title>
        <authorList>
            <consortium name="The Broad Institute Genome Sequencing Platform"/>
            <person name="Cuomo C."/>
            <person name="Litvintseva A."/>
            <person name="Chen Y."/>
            <person name="Heitman J."/>
            <person name="Sun S."/>
            <person name="Springer D."/>
            <person name="Dromer F."/>
            <person name="Young S.K."/>
            <person name="Zeng Q."/>
            <person name="Gargeya S."/>
            <person name="Fitzgerald M."/>
            <person name="Abouelleil A."/>
            <person name="Alvarado L."/>
            <person name="Berlin A.M."/>
            <person name="Chapman S.B."/>
            <person name="Dewar J."/>
            <person name="Goldberg J."/>
            <person name="Griggs A."/>
            <person name="Gujja S."/>
            <person name="Hansen M."/>
            <person name="Howarth C."/>
            <person name="Imamovic A."/>
            <person name="Larimer J."/>
            <person name="McCowan C."/>
            <person name="Murphy C."/>
            <person name="Pearson M."/>
            <person name="Priest M."/>
            <person name="Roberts A."/>
            <person name="Saif S."/>
            <person name="Shea T."/>
            <person name="Sykes S."/>
            <person name="Wortman J."/>
            <person name="Nusbaum C."/>
            <person name="Birren B."/>
        </authorList>
    </citation>
    <scope>NUCLEOTIDE SEQUENCE [LARGE SCALE GENOMIC DNA]</scope>
    <source>
        <strain evidence="2">CBS 10117</strain>
    </source>
</reference>
<feature type="region of interest" description="Disordered" evidence="1">
    <location>
        <begin position="419"/>
        <end position="484"/>
    </location>
</feature>
<proteinExistence type="predicted"/>
<feature type="compositionally biased region" description="Basic and acidic residues" evidence="1">
    <location>
        <begin position="1"/>
        <end position="26"/>
    </location>
</feature>
<feature type="compositionally biased region" description="Polar residues" evidence="1">
    <location>
        <begin position="433"/>
        <end position="444"/>
    </location>
</feature>
<name>A0A1A5ZW99_9TREE</name>
<organism evidence="2">
    <name type="scientific">Kwoniella dejecticola CBS 10117</name>
    <dbReference type="NCBI Taxonomy" id="1296121"/>
    <lineage>
        <taxon>Eukaryota</taxon>
        <taxon>Fungi</taxon>
        <taxon>Dikarya</taxon>
        <taxon>Basidiomycota</taxon>
        <taxon>Agaricomycotina</taxon>
        <taxon>Tremellomycetes</taxon>
        <taxon>Tremellales</taxon>
        <taxon>Cryptococcaceae</taxon>
        <taxon>Kwoniella</taxon>
    </lineage>
</organism>
<evidence type="ECO:0000256" key="1">
    <source>
        <dbReference type="SAM" id="MobiDB-lite"/>
    </source>
</evidence>
<feature type="compositionally biased region" description="Low complexity" evidence="1">
    <location>
        <begin position="533"/>
        <end position="553"/>
    </location>
</feature>
<dbReference type="EMBL" id="KI894036">
    <property type="protein sequence ID" value="OBR82079.1"/>
    <property type="molecule type" value="Genomic_DNA"/>
</dbReference>
<feature type="compositionally biased region" description="Polar residues" evidence="1">
    <location>
        <begin position="522"/>
        <end position="532"/>
    </location>
</feature>
<feature type="region of interest" description="Disordered" evidence="1">
    <location>
        <begin position="642"/>
        <end position="699"/>
    </location>
</feature>
<feature type="region of interest" description="Disordered" evidence="1">
    <location>
        <begin position="496"/>
        <end position="619"/>
    </location>
</feature>
<feature type="compositionally biased region" description="Polar residues" evidence="1">
    <location>
        <begin position="184"/>
        <end position="193"/>
    </location>
</feature>
<keyword evidence="4" id="KW-1185">Reference proteome</keyword>
<dbReference type="VEuPathDB" id="FungiDB:I303_07993"/>
<reference evidence="3" key="3">
    <citation type="submission" date="2024-02" db="EMBL/GenBank/DDBJ databases">
        <title>Comparative genomics of Cryptococcus and Kwoniella reveals pathogenesis evolution and contrasting modes of karyotype evolution via chromosome fusion or intercentromeric recombination.</title>
        <authorList>
            <person name="Coelho M.A."/>
            <person name="David-Palma M."/>
            <person name="Shea T."/>
            <person name="Bowers K."/>
            <person name="McGinley-Smith S."/>
            <person name="Mohammad A.W."/>
            <person name="Gnirke A."/>
            <person name="Yurkov A.M."/>
            <person name="Nowrousian M."/>
            <person name="Sun S."/>
            <person name="Cuomo C.A."/>
            <person name="Heitman J."/>
        </authorList>
    </citation>
    <scope>NUCLEOTIDE SEQUENCE</scope>
    <source>
        <strain evidence="3">CBS 10117</strain>
    </source>
</reference>
<dbReference type="OrthoDB" id="2565337at2759"/>
<gene>
    <name evidence="2" type="ORF">I303_07993</name>
    <name evidence="3" type="ORF">I303_108002</name>
</gene>
<sequence length="699" mass="74921">MSTSPEGRKRPRASDSDERDVKRLRNDNAPGAETGEKSNHQTGPPSQEWLTEKMSGMEKLYKEVLIQSALIFQHQSFSKRLGLNQQNVPSSMMHRLEATWRTYEGLRRQIEWCMVQTGTKLPASPSANTGSGKPSSTLAAIMRLASNVTPPTSTQLPTPVNIHVAGKYIPLDSPASPDSEKEGTSITTNTTPVEQKPGLDALATSQIPSDQQTGADVMVKLENQKSVTNNSGDQSQQTQTSTVQTGLVEPPPPVSIPLQVQVAMDADANVNVNGNGAIDYSTLGLDELEALVNGNAFGNLAPDMGMSMDMNTDISSNNNNPSNLIANPGINLNGEQNPPNSGGNGNSLFASLGLDTGTQQTQAAQSTISLDQQSQSQQPQAQQQQDQPIDFDFSQALSNGSAGLEGDMDFSALAGLFSNEQPPTSIPEHLNLASGSQMDQGTESNKVEGLDSIFPDGIQNSISNDDSNLNNDNSGSNNNSQSGAVVDDAQNINSVEAPNQVQPQNQKQDQDLSSSLLSFDQPPQTVQQALQVSQPPAVTSTAASAPSAVQSTAENAVQPSGDTGTQAVSQVDQVQQPQQPQPQEQQEQQADFSVNVDNSQSQSQSQQQPFDFGFQPDLSLPTQIQNQNQAQNSGQTQILDIEQMAQQQQPEQDQDQDQDQDQGNEFGQIDMSDFNFTDAGIEGMGMGGDEFERLMAEFE</sequence>
<dbReference type="Proteomes" id="UP000078595">
    <property type="component" value="Chromosome 10"/>
</dbReference>
<dbReference type="KEGG" id="kdj:28971692"/>
<dbReference type="AlphaFoldDB" id="A0A1A5ZW99"/>
<feature type="region of interest" description="Disordered" evidence="1">
    <location>
        <begin position="1"/>
        <end position="48"/>
    </location>
</feature>
<reference evidence="3" key="2">
    <citation type="submission" date="2013-07" db="EMBL/GenBank/DDBJ databases">
        <authorList>
            <consortium name="The Broad Institute Genome Sequencing Platform"/>
            <person name="Cuomo C."/>
            <person name="Litvintseva A."/>
            <person name="Chen Y."/>
            <person name="Heitman J."/>
            <person name="Sun S."/>
            <person name="Springer D."/>
            <person name="Dromer F."/>
            <person name="Young S.K."/>
            <person name="Zeng Q."/>
            <person name="Gargeya S."/>
            <person name="Fitzgerald M."/>
            <person name="Abouelleil A."/>
            <person name="Alvarado L."/>
            <person name="Berlin A.M."/>
            <person name="Chapman S.B."/>
            <person name="Dewar J."/>
            <person name="Goldberg J."/>
            <person name="Griggs A."/>
            <person name="Gujja S."/>
            <person name="Hansen M."/>
            <person name="Howarth C."/>
            <person name="Imamovic A."/>
            <person name="Larimer J."/>
            <person name="McCowan C."/>
            <person name="Murphy C."/>
            <person name="Pearson M."/>
            <person name="Priest M."/>
            <person name="Roberts A."/>
            <person name="Saif S."/>
            <person name="Shea T."/>
            <person name="Sykes S."/>
            <person name="Wortman J."/>
            <person name="Nusbaum C."/>
            <person name="Birren B."/>
        </authorList>
    </citation>
    <scope>NUCLEOTIDE SEQUENCE</scope>
    <source>
        <strain evidence="3">CBS 10117</strain>
    </source>
</reference>
<feature type="compositionally biased region" description="Low complexity" evidence="1">
    <location>
        <begin position="456"/>
        <end position="482"/>
    </location>
</feature>
<evidence type="ECO:0000313" key="2">
    <source>
        <dbReference type="EMBL" id="OBR82079.1"/>
    </source>
</evidence>
<feature type="region of interest" description="Disordered" evidence="1">
    <location>
        <begin position="227"/>
        <end position="250"/>
    </location>
</feature>
<protein>
    <submittedName>
        <fullName evidence="2">Uncharacterized protein</fullName>
    </submittedName>
</protein>
<evidence type="ECO:0000313" key="4">
    <source>
        <dbReference type="Proteomes" id="UP000078595"/>
    </source>
</evidence>
<dbReference type="GeneID" id="28971692"/>
<dbReference type="RefSeq" id="XP_018259921.1">
    <property type="nucleotide sequence ID" value="XM_018411253.1"/>
</dbReference>
<feature type="compositionally biased region" description="Low complexity" evidence="1">
    <location>
        <begin position="351"/>
        <end position="386"/>
    </location>
</feature>
<feature type="region of interest" description="Disordered" evidence="1">
    <location>
        <begin position="169"/>
        <end position="197"/>
    </location>
</feature>
<feature type="compositionally biased region" description="Low complexity" evidence="1">
    <location>
        <begin position="234"/>
        <end position="245"/>
    </location>
</feature>
<feature type="compositionally biased region" description="Polar residues" evidence="1">
    <location>
        <begin position="554"/>
        <end position="565"/>
    </location>
</feature>
<feature type="compositionally biased region" description="Low complexity" evidence="1">
    <location>
        <begin position="498"/>
        <end position="521"/>
    </location>
</feature>
<feature type="compositionally biased region" description="Low complexity" evidence="1">
    <location>
        <begin position="566"/>
        <end position="591"/>
    </location>
</feature>
<feature type="region of interest" description="Disordered" evidence="1">
    <location>
        <begin position="313"/>
        <end position="386"/>
    </location>
</feature>
<accession>A0A1A5ZW99</accession>
<feature type="compositionally biased region" description="Acidic residues" evidence="1">
    <location>
        <begin position="652"/>
        <end position="662"/>
    </location>
</feature>
<evidence type="ECO:0000313" key="3">
    <source>
        <dbReference type="EMBL" id="WWC65384.1"/>
    </source>
</evidence>
<feature type="compositionally biased region" description="Low complexity" evidence="1">
    <location>
        <begin position="599"/>
        <end position="608"/>
    </location>
</feature>
<dbReference type="STRING" id="1296121.A0A1A5ZW99"/>
<feature type="compositionally biased region" description="Low complexity" evidence="1">
    <location>
        <begin position="313"/>
        <end position="328"/>
    </location>
</feature>
<dbReference type="EMBL" id="CP144539">
    <property type="protein sequence ID" value="WWC65384.1"/>
    <property type="molecule type" value="Genomic_DNA"/>
</dbReference>